<dbReference type="AlphaFoldDB" id="A0A0G2E7I4"/>
<feature type="compositionally biased region" description="Polar residues" evidence="1">
    <location>
        <begin position="1"/>
        <end position="20"/>
    </location>
</feature>
<feature type="compositionally biased region" description="Polar residues" evidence="1">
    <location>
        <begin position="317"/>
        <end position="327"/>
    </location>
</feature>
<dbReference type="OrthoDB" id="5419542at2759"/>
<evidence type="ECO:0000313" key="2">
    <source>
        <dbReference type="EMBL" id="KKY18962.1"/>
    </source>
</evidence>
<comment type="caution">
    <text evidence="2">The sequence shown here is derived from an EMBL/GenBank/DDBJ whole genome shotgun (WGS) entry which is preliminary data.</text>
</comment>
<dbReference type="EMBL" id="LCWF01000111">
    <property type="protein sequence ID" value="KKY18962.1"/>
    <property type="molecule type" value="Genomic_DNA"/>
</dbReference>
<proteinExistence type="predicted"/>
<evidence type="ECO:0000313" key="3">
    <source>
        <dbReference type="Proteomes" id="UP000053317"/>
    </source>
</evidence>
<keyword evidence="3" id="KW-1185">Reference proteome</keyword>
<feature type="region of interest" description="Disordered" evidence="1">
    <location>
        <begin position="1"/>
        <end position="57"/>
    </location>
</feature>
<name>A0A0G2E7I4_PHACM</name>
<organism evidence="2 3">
    <name type="scientific">Phaeomoniella chlamydospora</name>
    <name type="common">Phaeoacremonium chlamydosporum</name>
    <dbReference type="NCBI Taxonomy" id="158046"/>
    <lineage>
        <taxon>Eukaryota</taxon>
        <taxon>Fungi</taxon>
        <taxon>Dikarya</taxon>
        <taxon>Ascomycota</taxon>
        <taxon>Pezizomycotina</taxon>
        <taxon>Eurotiomycetes</taxon>
        <taxon>Chaetothyriomycetidae</taxon>
        <taxon>Phaeomoniellales</taxon>
        <taxon>Phaeomoniellaceae</taxon>
        <taxon>Phaeomoniella</taxon>
    </lineage>
</organism>
<reference evidence="2 3" key="1">
    <citation type="submission" date="2015-05" db="EMBL/GenBank/DDBJ databases">
        <title>Distinctive expansion of gene families associated with plant cell wall degradation and secondary metabolism in the genomes of grapevine trunk pathogens.</title>
        <authorList>
            <person name="Lawrence D.P."/>
            <person name="Travadon R."/>
            <person name="Rolshausen P.E."/>
            <person name="Baumgartner K."/>
        </authorList>
    </citation>
    <scope>NUCLEOTIDE SEQUENCE [LARGE SCALE GENOMIC DNA]</scope>
    <source>
        <strain evidence="2">UCRPC4</strain>
    </source>
</reference>
<reference evidence="2 3" key="2">
    <citation type="submission" date="2015-05" db="EMBL/GenBank/DDBJ databases">
        <authorList>
            <person name="Morales-Cruz A."/>
            <person name="Amrine K.C."/>
            <person name="Cantu D."/>
        </authorList>
    </citation>
    <scope>NUCLEOTIDE SEQUENCE [LARGE SCALE GENOMIC DNA]</scope>
    <source>
        <strain evidence="2">UCRPC4</strain>
    </source>
</reference>
<feature type="region of interest" description="Disordered" evidence="1">
    <location>
        <begin position="317"/>
        <end position="367"/>
    </location>
</feature>
<accession>A0A0G2E7I4</accession>
<protein>
    <submittedName>
        <fullName evidence="2">Uncharacterized protein</fullName>
    </submittedName>
</protein>
<gene>
    <name evidence="2" type="ORF">UCRPC4_g04684</name>
</gene>
<sequence>MNVSLDSPVVSRNNFGSGTATPVGPRSSVTVTGRPRATSDTAHPGADKDLMTTSPSTDTEANAIALALEYGDKKRQAKLLSTTAAEVAKRDFEAAEAEEEMRCRLDNVTKEGLEISRRLDYTYYTLLEKRTSLSSIVSQFQSLRDQILGFRSKVGSDLETLNEDVTTNINGIRGKAEGRRMERVEQLETRMKLGREKATLLGNRLEAARHILTEYEDREIEYRAKIGRRFKMTWISSLILICIVVLLGSRGPSQSPSGAVSNSSSSSSVVSEEINMDLFDHNRSSQFLNLPAHHQNLAERLKSVYIPDDVVNILLGSNTDSSSPPATHTHDATTSRPKAKTDRSSREPTSESYLHQQQKIDTKPNYRSRLGEAGIEFEDKDENLKKIFDEL</sequence>
<evidence type="ECO:0000256" key="1">
    <source>
        <dbReference type="SAM" id="MobiDB-lite"/>
    </source>
</evidence>
<feature type="compositionally biased region" description="Basic and acidic residues" evidence="1">
    <location>
        <begin position="328"/>
        <end position="349"/>
    </location>
</feature>
<dbReference type="Proteomes" id="UP000053317">
    <property type="component" value="Unassembled WGS sequence"/>
</dbReference>